<dbReference type="EMBL" id="AGWY01000011">
    <property type="protein sequence ID" value="EKS35370.1"/>
    <property type="molecule type" value="Genomic_DNA"/>
</dbReference>
<organism evidence="1 2">
    <name type="scientific">Afipia clevelandensis ATCC 49720</name>
    <dbReference type="NCBI Taxonomy" id="883079"/>
    <lineage>
        <taxon>Bacteria</taxon>
        <taxon>Pseudomonadati</taxon>
        <taxon>Pseudomonadota</taxon>
        <taxon>Alphaproteobacteria</taxon>
        <taxon>Hyphomicrobiales</taxon>
        <taxon>Nitrobacteraceae</taxon>
        <taxon>Afipia</taxon>
    </lineage>
</organism>
<comment type="caution">
    <text evidence="1">The sequence shown here is derived from an EMBL/GenBank/DDBJ whole genome shotgun (WGS) entry which is preliminary data.</text>
</comment>
<dbReference type="Proteomes" id="UP000001095">
    <property type="component" value="Unassembled WGS sequence"/>
</dbReference>
<dbReference type="AlphaFoldDB" id="K8P6V8"/>
<name>K8P6V8_9BRAD</name>
<dbReference type="HOGENOM" id="CLU_1912617_0_0_5"/>
<reference evidence="1 2" key="1">
    <citation type="submission" date="2012-04" db="EMBL/GenBank/DDBJ databases">
        <title>The Genome Sequence of Afipia clevelandensis ATCC 49720.</title>
        <authorList>
            <consortium name="The Broad Institute Genome Sequencing Platform"/>
            <person name="Earl A."/>
            <person name="Ward D."/>
            <person name="Feldgarden M."/>
            <person name="Gevers D."/>
            <person name="Huys G."/>
            <person name="Walker B."/>
            <person name="Young S.K."/>
            <person name="Zeng Q."/>
            <person name="Gargeya S."/>
            <person name="Fitzgerald M."/>
            <person name="Haas B."/>
            <person name="Abouelleil A."/>
            <person name="Alvarado L."/>
            <person name="Arachchi H.M."/>
            <person name="Berlin A."/>
            <person name="Chapman S.B."/>
            <person name="Goldberg J."/>
            <person name="Griggs A."/>
            <person name="Gujja S."/>
            <person name="Hansen M."/>
            <person name="Howarth C."/>
            <person name="Imamovic A."/>
            <person name="Larimer J."/>
            <person name="McCowen C."/>
            <person name="Montmayeur A."/>
            <person name="Murphy C."/>
            <person name="Neiman D."/>
            <person name="Pearson M."/>
            <person name="Priest M."/>
            <person name="Roberts A."/>
            <person name="Saif S."/>
            <person name="Shea T."/>
            <person name="Sisk P."/>
            <person name="Sykes S."/>
            <person name="Wortman J."/>
            <person name="Nusbaum C."/>
            <person name="Birren B."/>
        </authorList>
    </citation>
    <scope>NUCLEOTIDE SEQUENCE [LARGE SCALE GENOMIC DNA]</scope>
    <source>
        <strain evidence="1 2">ATCC 49720</strain>
    </source>
</reference>
<dbReference type="PATRIC" id="fig|883079.3.peg.2698"/>
<gene>
    <name evidence="1" type="ORF">HMPREF9696_02642</name>
</gene>
<proteinExistence type="predicted"/>
<keyword evidence="2" id="KW-1185">Reference proteome</keyword>
<sequence length="132" mass="15819">MRHRRSTIGREMRSRIHDLHQLWEAYQLEYEDSGVETIFNYGLAFDYVAPGTFGDQREGYFRFQLSWGGPSDEFRFFVNLDHSCHRIEYWFLDWFDGTSITCRDGDESFLLELWELFREVGSVAQALKERVQ</sequence>
<protein>
    <submittedName>
        <fullName evidence="1">Uncharacterized protein</fullName>
    </submittedName>
</protein>
<evidence type="ECO:0000313" key="1">
    <source>
        <dbReference type="EMBL" id="EKS35370.1"/>
    </source>
</evidence>
<evidence type="ECO:0000313" key="2">
    <source>
        <dbReference type="Proteomes" id="UP000001095"/>
    </source>
</evidence>
<accession>K8P6V8</accession>